<dbReference type="GO" id="GO:0005524">
    <property type="term" value="F:ATP binding"/>
    <property type="evidence" value="ECO:0007669"/>
    <property type="project" value="UniProtKB-KW"/>
</dbReference>
<keyword evidence="13" id="KW-0325">Glycoprotein</keyword>
<evidence type="ECO:0000313" key="19">
    <source>
        <dbReference type="Proteomes" id="UP000030746"/>
    </source>
</evidence>
<feature type="domain" description="Receptor L-domain" evidence="17">
    <location>
        <begin position="57"/>
        <end position="176"/>
    </location>
</feature>
<keyword evidence="15" id="KW-0732">Signal</keyword>
<dbReference type="SMART" id="SM00261">
    <property type="entry name" value="FU"/>
    <property type="match status" value="1"/>
</dbReference>
<dbReference type="InterPro" id="IPR036941">
    <property type="entry name" value="Rcpt_L-dom_sf"/>
</dbReference>
<name>V4AJA9_LOTGI</name>
<evidence type="ECO:0000256" key="6">
    <source>
        <dbReference type="ARBA" id="ARBA00022741"/>
    </source>
</evidence>
<dbReference type="OrthoDB" id="6219513at2759"/>
<comment type="catalytic activity">
    <reaction evidence="14">
        <text>L-tyrosyl-[protein] + ATP = O-phospho-L-tyrosyl-[protein] + ADP + H(+)</text>
        <dbReference type="Rhea" id="RHEA:10596"/>
        <dbReference type="Rhea" id="RHEA-COMP:10136"/>
        <dbReference type="Rhea" id="RHEA-COMP:20101"/>
        <dbReference type="ChEBI" id="CHEBI:15378"/>
        <dbReference type="ChEBI" id="CHEBI:30616"/>
        <dbReference type="ChEBI" id="CHEBI:46858"/>
        <dbReference type="ChEBI" id="CHEBI:61978"/>
        <dbReference type="ChEBI" id="CHEBI:456216"/>
        <dbReference type="EC" id="2.7.10.1"/>
    </reaction>
</comment>
<keyword evidence="5" id="KW-0812">Transmembrane</keyword>
<evidence type="ECO:0000256" key="11">
    <source>
        <dbReference type="ARBA" id="ARBA00023137"/>
    </source>
</evidence>
<dbReference type="InterPro" id="IPR000494">
    <property type="entry name" value="Rcpt_L-dom"/>
</dbReference>
<dbReference type="Gene3D" id="3.80.20.20">
    <property type="entry name" value="Receptor L-domain"/>
    <property type="match status" value="1"/>
</dbReference>
<evidence type="ECO:0000313" key="18">
    <source>
        <dbReference type="EMBL" id="ESP04264.1"/>
    </source>
</evidence>
<evidence type="ECO:0000256" key="10">
    <source>
        <dbReference type="ARBA" id="ARBA00023136"/>
    </source>
</evidence>
<dbReference type="SUPFAM" id="SSF57184">
    <property type="entry name" value="Growth factor receptor domain"/>
    <property type="match status" value="1"/>
</dbReference>
<dbReference type="HOGENOM" id="CLU_944242_0_0_1"/>
<dbReference type="CTD" id="20247176"/>
<feature type="chain" id="PRO_5004716920" description="receptor protein-tyrosine kinase" evidence="15">
    <location>
        <begin position="18"/>
        <end position="296"/>
    </location>
</feature>
<dbReference type="SUPFAM" id="SSF52058">
    <property type="entry name" value="L domain-like"/>
    <property type="match status" value="1"/>
</dbReference>
<keyword evidence="6" id="KW-0547">Nucleotide-binding</keyword>
<sequence>MEYTIFTLICLLSVVTCLNLKETVPHSDLECHGTSVGLGYSGSRQNHYNNLKKRYMGCTVVHGNLEITNLDDPNIDYDLSFLSDIRYVSGYVFIGLVSELDTLELKSLEVIRGNRTYAIHGEAYSLVVSLTSRYHSPHLGLQQLHLPALKEIVEGRVMFIGNPVLCFINTIPWYKITRLFNSTDNHNPVYYGERAYSTNCDDCPQECSFNGASRCWGPRPQLCSKDIDYGCHSTCNGRCYKGGEDGCCHKLCSVGCTGPTASDCYVCRDFKMEESGECVTHCPDSTYTKSQKCILF</sequence>
<proteinExistence type="predicted"/>
<dbReference type="RefSeq" id="XP_009045074.1">
    <property type="nucleotide sequence ID" value="XM_009046826.1"/>
</dbReference>
<evidence type="ECO:0000256" key="9">
    <source>
        <dbReference type="ARBA" id="ARBA00022989"/>
    </source>
</evidence>
<dbReference type="InterPro" id="IPR006211">
    <property type="entry name" value="Furin-like_Cys-rich_dom"/>
</dbReference>
<dbReference type="InterPro" id="IPR006212">
    <property type="entry name" value="Furin_repeat"/>
</dbReference>
<evidence type="ECO:0000256" key="5">
    <source>
        <dbReference type="ARBA" id="ARBA00022692"/>
    </source>
</evidence>
<evidence type="ECO:0000256" key="13">
    <source>
        <dbReference type="ARBA" id="ARBA00023180"/>
    </source>
</evidence>
<accession>V4AJA9</accession>
<evidence type="ECO:0000256" key="12">
    <source>
        <dbReference type="ARBA" id="ARBA00023170"/>
    </source>
</evidence>
<keyword evidence="9" id="KW-1133">Transmembrane helix</keyword>
<dbReference type="Proteomes" id="UP000030746">
    <property type="component" value="Unassembled WGS sequence"/>
</dbReference>
<keyword evidence="7" id="KW-0418">Kinase</keyword>
<evidence type="ECO:0000256" key="2">
    <source>
        <dbReference type="ARBA" id="ARBA00011902"/>
    </source>
</evidence>
<evidence type="ECO:0000256" key="3">
    <source>
        <dbReference type="ARBA" id="ARBA00022553"/>
    </source>
</evidence>
<gene>
    <name evidence="18" type="ORF">LOTGIDRAFT_224000</name>
</gene>
<dbReference type="EC" id="2.7.10.1" evidence="2"/>
<dbReference type="EMBL" id="KB199835">
    <property type="protein sequence ID" value="ESP04264.1"/>
    <property type="molecule type" value="Genomic_DNA"/>
</dbReference>
<dbReference type="Pfam" id="PF00757">
    <property type="entry name" value="Furin-like"/>
    <property type="match status" value="1"/>
</dbReference>
<keyword evidence="12" id="KW-0675">Receptor</keyword>
<evidence type="ECO:0000256" key="8">
    <source>
        <dbReference type="ARBA" id="ARBA00022840"/>
    </source>
</evidence>
<evidence type="ECO:0000256" key="1">
    <source>
        <dbReference type="ARBA" id="ARBA00004479"/>
    </source>
</evidence>
<keyword evidence="3" id="KW-0597">Phosphoprotein</keyword>
<evidence type="ECO:0000256" key="15">
    <source>
        <dbReference type="SAM" id="SignalP"/>
    </source>
</evidence>
<dbReference type="GO" id="GO:0016020">
    <property type="term" value="C:membrane"/>
    <property type="evidence" value="ECO:0007669"/>
    <property type="project" value="UniProtKB-SubCell"/>
</dbReference>
<feature type="signal peptide" evidence="15">
    <location>
        <begin position="1"/>
        <end position="17"/>
    </location>
</feature>
<dbReference type="CDD" id="cd00064">
    <property type="entry name" value="FU"/>
    <property type="match status" value="1"/>
</dbReference>
<keyword evidence="11" id="KW-0829">Tyrosine-protein kinase</keyword>
<evidence type="ECO:0000259" key="17">
    <source>
        <dbReference type="Pfam" id="PF01030"/>
    </source>
</evidence>
<dbReference type="AlphaFoldDB" id="V4AJA9"/>
<keyword evidence="19" id="KW-1185">Reference proteome</keyword>
<evidence type="ECO:0000256" key="14">
    <source>
        <dbReference type="ARBA" id="ARBA00051243"/>
    </source>
</evidence>
<comment type="subcellular location">
    <subcellularLocation>
        <location evidence="1">Membrane</location>
        <topology evidence="1">Single-pass type I membrane protein</topology>
    </subcellularLocation>
</comment>
<organism evidence="18 19">
    <name type="scientific">Lottia gigantea</name>
    <name type="common">Giant owl limpet</name>
    <dbReference type="NCBI Taxonomy" id="225164"/>
    <lineage>
        <taxon>Eukaryota</taxon>
        <taxon>Metazoa</taxon>
        <taxon>Spiralia</taxon>
        <taxon>Lophotrochozoa</taxon>
        <taxon>Mollusca</taxon>
        <taxon>Gastropoda</taxon>
        <taxon>Patellogastropoda</taxon>
        <taxon>Lottioidea</taxon>
        <taxon>Lottiidae</taxon>
        <taxon>Lottia</taxon>
    </lineage>
</organism>
<keyword evidence="4" id="KW-0808">Transferase</keyword>
<keyword evidence="8" id="KW-0067">ATP-binding</keyword>
<dbReference type="GO" id="GO:0004714">
    <property type="term" value="F:transmembrane receptor protein tyrosine kinase activity"/>
    <property type="evidence" value="ECO:0007669"/>
    <property type="project" value="UniProtKB-EC"/>
</dbReference>
<evidence type="ECO:0000256" key="4">
    <source>
        <dbReference type="ARBA" id="ARBA00022679"/>
    </source>
</evidence>
<dbReference type="GeneID" id="20247176"/>
<keyword evidence="10" id="KW-0472">Membrane</keyword>
<dbReference type="KEGG" id="lgi:LOTGIDRAFT_224000"/>
<dbReference type="InterPro" id="IPR009030">
    <property type="entry name" value="Growth_fac_rcpt_cys_sf"/>
</dbReference>
<protein>
    <recommendedName>
        <fullName evidence="2">receptor protein-tyrosine kinase</fullName>
        <ecNumber evidence="2">2.7.10.1</ecNumber>
    </recommendedName>
</protein>
<evidence type="ECO:0000256" key="7">
    <source>
        <dbReference type="ARBA" id="ARBA00022777"/>
    </source>
</evidence>
<dbReference type="OMA" id="ANYTHES"/>
<reference evidence="18 19" key="1">
    <citation type="journal article" date="2013" name="Nature">
        <title>Insights into bilaterian evolution from three spiralian genomes.</title>
        <authorList>
            <person name="Simakov O."/>
            <person name="Marletaz F."/>
            <person name="Cho S.J."/>
            <person name="Edsinger-Gonzales E."/>
            <person name="Havlak P."/>
            <person name="Hellsten U."/>
            <person name="Kuo D.H."/>
            <person name="Larsson T."/>
            <person name="Lv J."/>
            <person name="Arendt D."/>
            <person name="Savage R."/>
            <person name="Osoegawa K."/>
            <person name="de Jong P."/>
            <person name="Grimwood J."/>
            <person name="Chapman J.A."/>
            <person name="Shapiro H."/>
            <person name="Aerts A."/>
            <person name="Otillar R.P."/>
            <person name="Terry A.Y."/>
            <person name="Boore J.L."/>
            <person name="Grigoriev I.V."/>
            <person name="Lindberg D.R."/>
            <person name="Seaver E.C."/>
            <person name="Weisblat D.A."/>
            <person name="Putnam N.H."/>
            <person name="Rokhsar D.S."/>
        </authorList>
    </citation>
    <scope>NUCLEOTIDE SEQUENCE [LARGE SCALE GENOMIC DNA]</scope>
</reference>
<dbReference type="STRING" id="225164.V4AJA9"/>
<dbReference type="Pfam" id="PF01030">
    <property type="entry name" value="Recep_L_domain"/>
    <property type="match status" value="1"/>
</dbReference>
<evidence type="ECO:0000259" key="16">
    <source>
        <dbReference type="Pfam" id="PF00757"/>
    </source>
</evidence>
<dbReference type="Gene3D" id="2.10.220.10">
    <property type="entry name" value="Hormone Receptor, Insulin-like Growth Factor Receptor 1, Chain A, domain 2"/>
    <property type="match status" value="1"/>
</dbReference>
<feature type="domain" description="Furin-like cysteine-rich" evidence="16">
    <location>
        <begin position="198"/>
        <end position="294"/>
    </location>
</feature>